<keyword evidence="2" id="KW-1185">Reference proteome</keyword>
<dbReference type="EMBL" id="JADOUF010000001">
    <property type="protein sequence ID" value="MBG6134487.1"/>
    <property type="molecule type" value="Genomic_DNA"/>
</dbReference>
<name>A0A8J7KMW3_9ACTN</name>
<sequence>MELGQDGQPVPHRTMLVDGVDTRRYTFDTDQVQVEGCTTAPGEP</sequence>
<dbReference type="RefSeq" id="WP_267920124.1">
    <property type="nucleotide sequence ID" value="NZ_BONS01000027.1"/>
</dbReference>
<accession>A0A8J7KMW3</accession>
<dbReference type="Proteomes" id="UP000622552">
    <property type="component" value="Unassembled WGS sequence"/>
</dbReference>
<evidence type="ECO:0000313" key="2">
    <source>
        <dbReference type="Proteomes" id="UP000622552"/>
    </source>
</evidence>
<reference evidence="1" key="1">
    <citation type="submission" date="2020-11" db="EMBL/GenBank/DDBJ databases">
        <title>Sequencing the genomes of 1000 actinobacteria strains.</title>
        <authorList>
            <person name="Klenk H.-P."/>
        </authorList>
    </citation>
    <scope>NUCLEOTIDE SEQUENCE</scope>
    <source>
        <strain evidence="1">DSM 45356</strain>
    </source>
</reference>
<gene>
    <name evidence="1" type="ORF">IW245_000681</name>
</gene>
<dbReference type="AlphaFoldDB" id="A0A8J7KMW3"/>
<organism evidence="1 2">
    <name type="scientific">Longispora fulva</name>
    <dbReference type="NCBI Taxonomy" id="619741"/>
    <lineage>
        <taxon>Bacteria</taxon>
        <taxon>Bacillati</taxon>
        <taxon>Actinomycetota</taxon>
        <taxon>Actinomycetes</taxon>
        <taxon>Micromonosporales</taxon>
        <taxon>Micromonosporaceae</taxon>
        <taxon>Longispora</taxon>
    </lineage>
</organism>
<comment type="caution">
    <text evidence="1">The sequence shown here is derived from an EMBL/GenBank/DDBJ whole genome shotgun (WGS) entry which is preliminary data.</text>
</comment>
<proteinExistence type="predicted"/>
<evidence type="ECO:0000313" key="1">
    <source>
        <dbReference type="EMBL" id="MBG6134487.1"/>
    </source>
</evidence>
<protein>
    <submittedName>
        <fullName evidence="1">Uncharacterized protein</fullName>
    </submittedName>
</protein>